<reference evidence="1" key="1">
    <citation type="submission" date="2022-08" db="EMBL/GenBank/DDBJ databases">
        <title>Genome Sequence of Fusarium decemcellulare.</title>
        <authorList>
            <person name="Buettner E."/>
        </authorList>
    </citation>
    <scope>NUCLEOTIDE SEQUENCE</scope>
    <source>
        <strain evidence="1">Babe19</strain>
    </source>
</reference>
<evidence type="ECO:0000313" key="2">
    <source>
        <dbReference type="Proteomes" id="UP001148629"/>
    </source>
</evidence>
<comment type="caution">
    <text evidence="1">The sequence shown here is derived from an EMBL/GenBank/DDBJ whole genome shotgun (WGS) entry which is preliminary data.</text>
</comment>
<name>A0ACC1SIM7_9HYPO</name>
<sequence length="968" mass="106935">MAGAKERSEDSGSKPSSQSWLKPKKWMSRLDLDLWSLLMLAKGALAPVLVISMQVAYHSHVIVSSDNASSHQSTAVANITVTTGYLATLISVSAQCLLPRAKYLKILLFALLASCMAAALCCLACYTAIKARGSRGTVDGVDVGLGVYDSAASAVSGIWLFVTIWVANGIRAWRPSELQDPMVAFSIFVVVTLTRGGSFQTTSDALEFINRLLKTFLIGYFVATAVSLLVLPMTCRQIVLDDIHTFAKTAQDVSAHFCAYLQHTTEKTPPSLGNPSDERIRVNGDAEADRINLAASVKKLHILLDNIEGNMPYVMDEVAFGKLSGHDIEHVARLLRHLRRPLSGLSEFPELVDKLGQQGLIWEINPGNEKAAALDQTKRTMSSINENLSTAHGLFTDGLRLSMSQLEIGECIDPSHQASISQQESDLNLLNEIRRHIEESRKVGWKDENESTKTSYNPKPHLSALYLLSMQGMVLEATLALASFAHSKTKDGTMARRRFIYPKHLFSFPFSRLKTEASDLKKSLRKARQAPDGSKVINAEHMEPDNAWQRTSGHFRIIPRLLGSDLSVFGLRVAVASFSVAIVAYLADTYEFFIRQRGVWAMIVIVIGMGATSGQSASGFIARIMATVVSLALSFAAWYMVVGNTPGVIVLLFIANIIEYYFYVKKPQYFKPSMIALVTLNVIIGYELQVKKLGKERAESGGQPYYPIYLFGPYKLACVVIGCAVSFLWVVFPYPITAKSKVPGLVGQSLFNLARFYSHVHNSSWGSIQENNDLSPIITGPDSPSRMILATLYRQQLHIFTSLRAHMDYAKYEPPIGGRFPLAIYNEMTSLSQQTLDILALMAHVGFSTPFDGDILDQEPTTLSRATFATISELSSIHGYETVLLLCQMSSALQNKQPLPPFMSVRGYLTPIQHFRKLENDVLHTNDAQRPATSVLVTIRLLEIAMYLKLRELLENTTVLVGEVSLNV</sequence>
<dbReference type="Proteomes" id="UP001148629">
    <property type="component" value="Unassembled WGS sequence"/>
</dbReference>
<dbReference type="EMBL" id="JANRMS010000401">
    <property type="protein sequence ID" value="KAJ3540570.1"/>
    <property type="molecule type" value="Genomic_DNA"/>
</dbReference>
<proteinExistence type="predicted"/>
<organism evidence="1 2">
    <name type="scientific">Fusarium decemcellulare</name>
    <dbReference type="NCBI Taxonomy" id="57161"/>
    <lineage>
        <taxon>Eukaryota</taxon>
        <taxon>Fungi</taxon>
        <taxon>Dikarya</taxon>
        <taxon>Ascomycota</taxon>
        <taxon>Pezizomycotina</taxon>
        <taxon>Sordariomycetes</taxon>
        <taxon>Hypocreomycetidae</taxon>
        <taxon>Hypocreales</taxon>
        <taxon>Nectriaceae</taxon>
        <taxon>Fusarium</taxon>
        <taxon>Fusarium decemcellulare species complex</taxon>
    </lineage>
</organism>
<protein>
    <submittedName>
        <fullName evidence="1">Uncharacterized protein</fullName>
    </submittedName>
</protein>
<evidence type="ECO:0000313" key="1">
    <source>
        <dbReference type="EMBL" id="KAJ3540570.1"/>
    </source>
</evidence>
<keyword evidence="2" id="KW-1185">Reference proteome</keyword>
<accession>A0ACC1SIM7</accession>
<gene>
    <name evidence="1" type="ORF">NM208_g5008</name>
</gene>